<dbReference type="Gene3D" id="3.30.1590.10">
    <property type="entry name" value="Maltooligosyl trehalose synthase, domain 2"/>
    <property type="match status" value="1"/>
</dbReference>
<dbReference type="GO" id="GO:0047470">
    <property type="term" value="F:(1,4)-alpha-D-glucan 1-alpha-D-glucosylmutase activity"/>
    <property type="evidence" value="ECO:0007669"/>
    <property type="project" value="TreeGrafter"/>
</dbReference>
<sequence length="838" mass="90054">MSGPVPAPAGGGAHLPAPGRRLPVSTYRLQLGPDLTFAAAEALLPYLDDLGVTDLYLSPVLQAAPGSTHGYDVVDHTRISESMGGRAGLESLAAAAHARGLGVVVDVVPNHMAVPTPAWHNRALWSVLRHGAESPYASWFDIDLGGDDGVLMPVLGTRVGEVLASGELRVERLVVPSEPDAGEQVVLRYFDHVFPVRPETEHLPLAELLERQHYRLAYWRVADEELNYRRFFDVGTLAAVRVEVPEVFDATHALLLELFDAGVIDGFRIDHPDGLADPRGYLRRLAEATGGAWVVAEKILEGEEELPGDWPVAGTTGYDAAWRLHALQVDPAGAVPLADLMHEVTGISASLPAVVEEAKRQIVTTSLYAEVHRLATLAAEICHDDIRLRDHTFRALHDCFAELVVAMDRYRAYVVPGEPVPAAEERVVREAAEIARGRLEADRHDTLEVAVALVLGQETGSAGRTHEARRAELMVRFPQVCGAVMAKGVEDTAFYRWTHLVSLCEVGGVPSRFGIGPDELHAWAGRSGANWPATMTAGTTHDTKRGEDVRARIGVISEHADAWAELVHSLREATAAVRPADLDGRTENLLWQTLAGTWTEFGPLSAERLQGYLTKAVREQKAWTTWTAPDLAREAALLDHAAALLEHPAVVEGFGRWVEKVAPAVRASVLGTKLLQLTIPGVADVYQGSEITQTSLVDPDNRRPVDHAALAARLAELDGGARPTGLDDDKLALTAAALRLRRAHPGAFVGPAAGYLPLPTTTSHAVALARTEADLPVVVAVTTRLAAATARVHGLPDSTVVLPEGSWHDVLSGTTFEGGPCRLGDLLASSPVALLERA</sequence>
<dbReference type="Gene3D" id="1.10.150.200">
    <property type="entry name" value="Maltooligosyl trehalose synthase, domain 3"/>
    <property type="match status" value="1"/>
</dbReference>
<accession>A0A3N5A5I3</accession>
<dbReference type="Gene3D" id="1.10.10.470">
    <property type="entry name" value="Maltooligosyl trehalose synthase, domain 4"/>
    <property type="match status" value="1"/>
</dbReference>
<dbReference type="GO" id="GO:0030980">
    <property type="term" value="P:alpha-glucan catabolic process"/>
    <property type="evidence" value="ECO:0007669"/>
    <property type="project" value="TreeGrafter"/>
</dbReference>
<dbReference type="InterPro" id="IPR017853">
    <property type="entry name" value="GH"/>
</dbReference>
<dbReference type="Proteomes" id="UP000280726">
    <property type="component" value="Unassembled WGS sequence"/>
</dbReference>
<evidence type="ECO:0000313" key="2">
    <source>
        <dbReference type="EMBL" id="RPF28625.1"/>
    </source>
</evidence>
<dbReference type="CDD" id="cd11336">
    <property type="entry name" value="AmyAc_MTSase"/>
    <property type="match status" value="1"/>
</dbReference>
<dbReference type="PANTHER" id="PTHR10357">
    <property type="entry name" value="ALPHA-AMYLASE FAMILY MEMBER"/>
    <property type="match status" value="1"/>
</dbReference>
<dbReference type="SUPFAM" id="SSF51445">
    <property type="entry name" value="(Trans)glycosidases"/>
    <property type="match status" value="1"/>
</dbReference>
<dbReference type="SMART" id="SM00642">
    <property type="entry name" value="Aamy"/>
    <property type="match status" value="1"/>
</dbReference>
<dbReference type="OrthoDB" id="9761577at2"/>
<dbReference type="RefSeq" id="WP_123918980.1">
    <property type="nucleotide sequence ID" value="NZ_RKRA01000001.1"/>
</dbReference>
<protein>
    <submittedName>
        <fullName evidence="2">Maltooligosyl trehalose synthase</fullName>
    </submittedName>
</protein>
<keyword evidence="3" id="KW-1185">Reference proteome</keyword>
<dbReference type="PANTHER" id="PTHR10357:SF216">
    <property type="entry name" value="MALTOOLIGOSYL TREHALOSE SYNTHASE-RELATED"/>
    <property type="match status" value="1"/>
</dbReference>
<dbReference type="GO" id="GO:0005992">
    <property type="term" value="P:trehalose biosynthetic process"/>
    <property type="evidence" value="ECO:0007669"/>
    <property type="project" value="TreeGrafter"/>
</dbReference>
<organism evidence="2 3">
    <name type="scientific">Georgenia muralis</name>
    <dbReference type="NCBI Taxonomy" id="154117"/>
    <lineage>
        <taxon>Bacteria</taxon>
        <taxon>Bacillati</taxon>
        <taxon>Actinomycetota</taxon>
        <taxon>Actinomycetes</taxon>
        <taxon>Micrococcales</taxon>
        <taxon>Bogoriellaceae</taxon>
        <taxon>Georgenia</taxon>
    </lineage>
</organism>
<name>A0A3N5A5I3_9MICO</name>
<dbReference type="InterPro" id="IPR012767">
    <property type="entry name" value="Trehalose_TreY"/>
</dbReference>
<proteinExistence type="predicted"/>
<dbReference type="AlphaFoldDB" id="A0A3N5A5I3"/>
<comment type="caution">
    <text evidence="2">The sequence shown here is derived from an EMBL/GenBank/DDBJ whole genome shotgun (WGS) entry which is preliminary data.</text>
</comment>
<evidence type="ECO:0000313" key="3">
    <source>
        <dbReference type="Proteomes" id="UP000280726"/>
    </source>
</evidence>
<dbReference type="NCBIfam" id="TIGR02401">
    <property type="entry name" value="trehalose_TreY"/>
    <property type="match status" value="1"/>
</dbReference>
<dbReference type="InterPro" id="IPR006047">
    <property type="entry name" value="GH13_cat_dom"/>
</dbReference>
<gene>
    <name evidence="2" type="ORF">EDD32_3163</name>
</gene>
<feature type="domain" description="Glycosyl hydrolase family 13 catalytic" evidence="1">
    <location>
        <begin position="23"/>
        <end position="718"/>
    </location>
</feature>
<dbReference type="InterPro" id="IPR013797">
    <property type="entry name" value="Maltooligo_trehalose_synth_4"/>
</dbReference>
<evidence type="ECO:0000259" key="1">
    <source>
        <dbReference type="SMART" id="SM00642"/>
    </source>
</evidence>
<dbReference type="Pfam" id="PF00128">
    <property type="entry name" value="Alpha-amylase"/>
    <property type="match status" value="1"/>
</dbReference>
<dbReference type="EMBL" id="RKRA01000001">
    <property type="protein sequence ID" value="RPF28625.1"/>
    <property type="molecule type" value="Genomic_DNA"/>
</dbReference>
<dbReference type="Gene3D" id="3.20.20.80">
    <property type="entry name" value="Glycosidases"/>
    <property type="match status" value="1"/>
</dbReference>
<reference evidence="2 3" key="1">
    <citation type="submission" date="2018-11" db="EMBL/GenBank/DDBJ databases">
        <title>Sequencing the genomes of 1000 actinobacteria strains.</title>
        <authorList>
            <person name="Klenk H.-P."/>
        </authorList>
    </citation>
    <scope>NUCLEOTIDE SEQUENCE [LARGE SCALE GENOMIC DNA]</scope>
    <source>
        <strain evidence="2 3">DSM 14418</strain>
    </source>
</reference>